<evidence type="ECO:0000256" key="9">
    <source>
        <dbReference type="ARBA" id="ARBA00023136"/>
    </source>
</evidence>
<evidence type="ECO:0000256" key="5">
    <source>
        <dbReference type="ARBA" id="ARBA00022692"/>
    </source>
</evidence>
<evidence type="ECO:0000256" key="4">
    <source>
        <dbReference type="ARBA" id="ARBA00022679"/>
    </source>
</evidence>
<organism evidence="12 13">
    <name type="scientific">Cymbomonas tetramitiformis</name>
    <dbReference type="NCBI Taxonomy" id="36881"/>
    <lineage>
        <taxon>Eukaryota</taxon>
        <taxon>Viridiplantae</taxon>
        <taxon>Chlorophyta</taxon>
        <taxon>Pyramimonadophyceae</taxon>
        <taxon>Pyramimonadales</taxon>
        <taxon>Pyramimonadaceae</taxon>
        <taxon>Cymbomonas</taxon>
    </lineage>
</organism>
<proteinExistence type="inferred from homology"/>
<dbReference type="Gene3D" id="3.90.1480.20">
    <property type="entry name" value="Glycosyl transferase family 29"/>
    <property type="match status" value="1"/>
</dbReference>
<dbReference type="Pfam" id="PF00777">
    <property type="entry name" value="Glyco_transf_29"/>
    <property type="match status" value="1"/>
</dbReference>
<evidence type="ECO:0000256" key="6">
    <source>
        <dbReference type="ARBA" id="ARBA00022968"/>
    </source>
</evidence>
<keyword evidence="8" id="KW-0333">Golgi apparatus</keyword>
<dbReference type="CDD" id="cd19952">
    <property type="entry name" value="GT29"/>
    <property type="match status" value="1"/>
</dbReference>
<feature type="region of interest" description="Disordered" evidence="11">
    <location>
        <begin position="1"/>
        <end position="121"/>
    </location>
</feature>
<dbReference type="GO" id="GO:0000139">
    <property type="term" value="C:Golgi membrane"/>
    <property type="evidence" value="ECO:0007669"/>
    <property type="project" value="UniProtKB-SubCell"/>
</dbReference>
<keyword evidence="5" id="KW-0812">Transmembrane</keyword>
<keyword evidence="6" id="KW-0735">Signal-anchor</keyword>
<keyword evidence="4" id="KW-0808">Transferase</keyword>
<keyword evidence="13" id="KW-1185">Reference proteome</keyword>
<dbReference type="PANTHER" id="PTHR11987:SF36">
    <property type="entry name" value="SIA-ALPHA-2,3-GAL-BETA-1,4-GLCNAC-R:ALPHA 2,8-SIALYLTRANSFERASE"/>
    <property type="match status" value="1"/>
</dbReference>
<dbReference type="EMBL" id="LGRX02006104">
    <property type="protein sequence ID" value="KAK3277448.1"/>
    <property type="molecule type" value="Genomic_DNA"/>
</dbReference>
<evidence type="ECO:0000256" key="11">
    <source>
        <dbReference type="SAM" id="MobiDB-lite"/>
    </source>
</evidence>
<evidence type="ECO:0000256" key="2">
    <source>
        <dbReference type="ARBA" id="ARBA00006003"/>
    </source>
</evidence>
<keyword evidence="7" id="KW-1133">Transmembrane helix</keyword>
<dbReference type="InterPro" id="IPR001675">
    <property type="entry name" value="Glyco_trans_29"/>
</dbReference>
<evidence type="ECO:0000256" key="8">
    <source>
        <dbReference type="ARBA" id="ARBA00023034"/>
    </source>
</evidence>
<sequence length="491" mass="54462">NDVEQQPDFQVAEDEAAPGKDDPEANEVAGDVPDREDDTGIAPGNKQIHLLPEEVHTSRPIHPAAKGGPQSAVVIDPAARGGPGQSLARSTLLPEEAAEKQAEPQEAVREAPKDAGEDEETVVTVRGWDSGTLDPATKNARLWNLITHNRGSKYLNLRMISKECAPLAGLGAKEVAALLVAQQRKASRNATDSDAPLSLAQLTMEQTPLSKCKLHERAGRDQIYLPTIPLDVNMQHVDRVSRMELETHLLPWLPKLDPMLHYNTCAIVANGGVMLAAKDGPEIDKHDAVFRINYAPVSGPASTGHDLSTHVGRRTTFDFVNRPNANMLLTGGHRWRAFPGDAKPGKAGKTAKPPIVVLCETIDRDARREQFLPLMQRNPGKDIYMINPQLIYTFRFVWHELRKVVERRHKNANYNDKPMTGWTTVMMALQMCSQVDLYGFQPYRGSAKELYHYFDSQAASLKVHSFDLAYEMLQLLGERLPVRLMAPPQSR</sequence>
<comment type="caution">
    <text evidence="12">The sequence shown here is derived from an EMBL/GenBank/DDBJ whole genome shotgun (WGS) entry which is preliminary data.</text>
</comment>
<accession>A0AAE0GGC7</accession>
<name>A0AAE0GGC7_9CHLO</name>
<dbReference type="GO" id="GO:0008373">
    <property type="term" value="F:sialyltransferase activity"/>
    <property type="evidence" value="ECO:0007669"/>
    <property type="project" value="InterPro"/>
</dbReference>
<comment type="subcellular location">
    <subcellularLocation>
        <location evidence="1">Golgi apparatus membrane</location>
        <topology evidence="1">Single-pass type II membrane protein</topology>
    </subcellularLocation>
</comment>
<dbReference type="AlphaFoldDB" id="A0AAE0GGC7"/>
<protein>
    <submittedName>
        <fullName evidence="12">Uncharacterized protein</fullName>
    </submittedName>
</protein>
<reference evidence="12 13" key="1">
    <citation type="journal article" date="2015" name="Genome Biol. Evol.">
        <title>Comparative Genomics of a Bacterivorous Green Alga Reveals Evolutionary Causalities and Consequences of Phago-Mixotrophic Mode of Nutrition.</title>
        <authorList>
            <person name="Burns J.A."/>
            <person name="Paasch A."/>
            <person name="Narechania A."/>
            <person name="Kim E."/>
        </authorList>
    </citation>
    <scope>NUCLEOTIDE SEQUENCE [LARGE SCALE GENOMIC DNA]</scope>
    <source>
        <strain evidence="12 13">PLY_AMNH</strain>
    </source>
</reference>
<evidence type="ECO:0000256" key="7">
    <source>
        <dbReference type="ARBA" id="ARBA00022989"/>
    </source>
</evidence>
<keyword evidence="9" id="KW-0472">Membrane</keyword>
<dbReference type="InterPro" id="IPR050943">
    <property type="entry name" value="Glycosyltr_29_Sialyltrsf"/>
</dbReference>
<evidence type="ECO:0000313" key="13">
    <source>
        <dbReference type="Proteomes" id="UP001190700"/>
    </source>
</evidence>
<evidence type="ECO:0000256" key="10">
    <source>
        <dbReference type="ARBA" id="ARBA00023180"/>
    </source>
</evidence>
<evidence type="ECO:0000313" key="12">
    <source>
        <dbReference type="EMBL" id="KAK3277448.1"/>
    </source>
</evidence>
<keyword evidence="10" id="KW-0325">Glycoprotein</keyword>
<comment type="similarity">
    <text evidence="2">Belongs to the glycosyltransferase 29 family.</text>
</comment>
<feature type="compositionally biased region" description="Acidic residues" evidence="11">
    <location>
        <begin position="1"/>
        <end position="16"/>
    </location>
</feature>
<dbReference type="InterPro" id="IPR038578">
    <property type="entry name" value="GT29-like_sf"/>
</dbReference>
<feature type="non-terminal residue" evidence="12">
    <location>
        <position position="1"/>
    </location>
</feature>
<dbReference type="Proteomes" id="UP001190700">
    <property type="component" value="Unassembled WGS sequence"/>
</dbReference>
<keyword evidence="3" id="KW-0328">Glycosyltransferase</keyword>
<evidence type="ECO:0000256" key="1">
    <source>
        <dbReference type="ARBA" id="ARBA00004323"/>
    </source>
</evidence>
<gene>
    <name evidence="12" type="ORF">CYMTET_14553</name>
</gene>
<dbReference type="PANTHER" id="PTHR11987">
    <property type="entry name" value="ALPHA-2,8-SIALYLTRANSFERASE"/>
    <property type="match status" value="1"/>
</dbReference>
<evidence type="ECO:0000256" key="3">
    <source>
        <dbReference type="ARBA" id="ARBA00022676"/>
    </source>
</evidence>
<feature type="compositionally biased region" description="Basic and acidic residues" evidence="11">
    <location>
        <begin position="97"/>
        <end position="115"/>
    </location>
</feature>